<dbReference type="STRING" id="1448321.A0A317WRG6"/>
<sequence>MKICWDSRSKPEKRYALALATLKCISKENLEVVPYMLAATIVRYAQPLLMSQLITFVRASSAEGTGKLQGFKLVVLAAFIYIGLAVSNTIDALSFLFNKLTLLSTDSEWPAGYSKAKSRCCR</sequence>
<accession>A0A317WRG6</accession>
<dbReference type="GeneID" id="37060664"/>
<evidence type="ECO:0000313" key="3">
    <source>
        <dbReference type="Proteomes" id="UP000247233"/>
    </source>
</evidence>
<evidence type="ECO:0000313" key="2">
    <source>
        <dbReference type="EMBL" id="PWY88321.1"/>
    </source>
</evidence>
<dbReference type="EMBL" id="MSFL01000005">
    <property type="protein sequence ID" value="PWY88321.1"/>
    <property type="molecule type" value="Genomic_DNA"/>
</dbReference>
<gene>
    <name evidence="2" type="ORF">BO70DRAFT_179148</name>
</gene>
<keyword evidence="3" id="KW-1185">Reference proteome</keyword>
<reference evidence="2 3" key="1">
    <citation type="submission" date="2016-12" db="EMBL/GenBank/DDBJ databases">
        <title>The genomes of Aspergillus section Nigri reveals drivers in fungal speciation.</title>
        <authorList>
            <consortium name="DOE Joint Genome Institute"/>
            <person name="Vesth T.C."/>
            <person name="Nybo J."/>
            <person name="Theobald S."/>
            <person name="Brandl J."/>
            <person name="Frisvad J.C."/>
            <person name="Nielsen K.F."/>
            <person name="Lyhne E.K."/>
            <person name="Kogle M.E."/>
            <person name="Kuo A."/>
            <person name="Riley R."/>
            <person name="Clum A."/>
            <person name="Nolan M."/>
            <person name="Lipzen A."/>
            <person name="Salamov A."/>
            <person name="Henrissat B."/>
            <person name="Wiebenga A."/>
            <person name="De Vries R.P."/>
            <person name="Grigoriev I.V."/>
            <person name="Mortensen U.H."/>
            <person name="Andersen M.R."/>
            <person name="Baker S.E."/>
        </authorList>
    </citation>
    <scope>NUCLEOTIDE SEQUENCE [LARGE SCALE GENOMIC DNA]</scope>
    <source>
        <strain evidence="2 3">CBS 117.55</strain>
    </source>
</reference>
<keyword evidence="1" id="KW-0472">Membrane</keyword>
<dbReference type="VEuPathDB" id="FungiDB:BO70DRAFT_179148"/>
<evidence type="ECO:0000256" key="1">
    <source>
        <dbReference type="SAM" id="Phobius"/>
    </source>
</evidence>
<dbReference type="Proteomes" id="UP000247233">
    <property type="component" value="Unassembled WGS sequence"/>
</dbReference>
<dbReference type="RefSeq" id="XP_025401857.1">
    <property type="nucleotide sequence ID" value="XM_025538427.1"/>
</dbReference>
<keyword evidence="1" id="KW-1133">Transmembrane helix</keyword>
<keyword evidence="1" id="KW-0812">Transmembrane</keyword>
<comment type="caution">
    <text evidence="2">The sequence shown here is derived from an EMBL/GenBank/DDBJ whole genome shotgun (WGS) entry which is preliminary data.</text>
</comment>
<protein>
    <submittedName>
        <fullName evidence="2">Uncharacterized protein</fullName>
    </submittedName>
</protein>
<name>A0A317WRG6_9EURO</name>
<dbReference type="OrthoDB" id="6500128at2759"/>
<feature type="transmembrane region" description="Helical" evidence="1">
    <location>
        <begin position="73"/>
        <end position="97"/>
    </location>
</feature>
<organism evidence="2 3">
    <name type="scientific">Aspergillus heteromorphus CBS 117.55</name>
    <dbReference type="NCBI Taxonomy" id="1448321"/>
    <lineage>
        <taxon>Eukaryota</taxon>
        <taxon>Fungi</taxon>
        <taxon>Dikarya</taxon>
        <taxon>Ascomycota</taxon>
        <taxon>Pezizomycotina</taxon>
        <taxon>Eurotiomycetes</taxon>
        <taxon>Eurotiomycetidae</taxon>
        <taxon>Eurotiales</taxon>
        <taxon>Aspergillaceae</taxon>
        <taxon>Aspergillus</taxon>
        <taxon>Aspergillus subgen. Circumdati</taxon>
    </lineage>
</organism>
<dbReference type="AlphaFoldDB" id="A0A317WRG6"/>
<proteinExistence type="predicted"/>